<feature type="compositionally biased region" description="Acidic residues" evidence="2">
    <location>
        <begin position="430"/>
        <end position="445"/>
    </location>
</feature>
<name>A0A7I8W578_9ANNE</name>
<dbReference type="Proteomes" id="UP000549394">
    <property type="component" value="Unassembled WGS sequence"/>
</dbReference>
<dbReference type="AlphaFoldDB" id="A0A7I8W578"/>
<dbReference type="InterPro" id="IPR012317">
    <property type="entry name" value="Poly(ADP-ribose)pol_cat_dom"/>
</dbReference>
<dbReference type="PROSITE" id="PS51059">
    <property type="entry name" value="PARP_CATALYTIC"/>
    <property type="match status" value="1"/>
</dbReference>
<dbReference type="SUPFAM" id="SSF52949">
    <property type="entry name" value="Macro domain-like"/>
    <property type="match status" value="1"/>
</dbReference>
<evidence type="ECO:0000256" key="1">
    <source>
        <dbReference type="RuleBase" id="RU362114"/>
    </source>
</evidence>
<dbReference type="Gene3D" id="3.40.220.10">
    <property type="entry name" value="Leucine Aminopeptidase, subunit E, domain 1"/>
    <property type="match status" value="1"/>
</dbReference>
<keyword evidence="1" id="KW-0808">Transferase</keyword>
<dbReference type="GO" id="GO:1990404">
    <property type="term" value="F:NAD+-protein mono-ADP-ribosyltransferase activity"/>
    <property type="evidence" value="ECO:0007669"/>
    <property type="project" value="TreeGrafter"/>
</dbReference>
<dbReference type="Gene3D" id="3.90.228.10">
    <property type="match status" value="1"/>
</dbReference>
<feature type="domain" description="PARP catalytic" evidence="3">
    <location>
        <begin position="730"/>
        <end position="961"/>
    </location>
</feature>
<evidence type="ECO:0000313" key="5">
    <source>
        <dbReference type="Proteomes" id="UP000549394"/>
    </source>
</evidence>
<keyword evidence="1" id="KW-0520">NAD</keyword>
<evidence type="ECO:0000256" key="2">
    <source>
        <dbReference type="SAM" id="MobiDB-lite"/>
    </source>
</evidence>
<dbReference type="Pfam" id="PF00644">
    <property type="entry name" value="PARP"/>
    <property type="match status" value="1"/>
</dbReference>
<comment type="caution">
    <text evidence="4">The sequence shown here is derived from an EMBL/GenBank/DDBJ whole genome shotgun (WGS) entry which is preliminary data.</text>
</comment>
<reference evidence="4 5" key="1">
    <citation type="submission" date="2020-08" db="EMBL/GenBank/DDBJ databases">
        <authorList>
            <person name="Hejnol A."/>
        </authorList>
    </citation>
    <scope>NUCLEOTIDE SEQUENCE [LARGE SCALE GENOMIC DNA]</scope>
</reference>
<dbReference type="PANTHER" id="PTHR45740:SF2">
    <property type="entry name" value="POLY [ADP-RIBOSE] POLYMERASE"/>
    <property type="match status" value="1"/>
</dbReference>
<sequence length="961" mass="109604">MAKRPSIWIDKIQIENVSNFDKFEIKLKHYLNEQLRDGNVRSLKKENDYVIATFDRKIDYSILLTSVRANNAPEEIVVRSRKNLFIQPYRKKSEDEYCNSDSDMSTTSTSSSKTRKNFKNKNRNSPRNENLSIDLSLSPHRLQLAKQLHADKIEGDKIIINGQNASTMKMDLLDALSKIVKIPANIPDDLELSNEGLHGLLRKTTEISYIDTVMIDIHNNIIAWNMEDVRKFQDYIKENITSEKSEISVDHWENNDKLDAKIAYLREKYKVCFSKLDKFIYVHGLNDSPKIVRNELEEYWKQNAKVQIIYKVENDLNYTVLKRYFKDDIGGICENSPIKYVDNLNEIQINGIGLNEKQIKSQLKQFSSNLAEEKLEKSFYGLKNYLGSEKFKANLTLIENNNCCVIDTASGNSTREIPSTSDNSEHQCDDSDGSDSDEDDSDDESNTPTENPNRKQIEIIAEKGNIVKYKGKVELLINNIASKDKNILKGGKLSETFVAEFPELKAVPMVDHDDYIASSKINEITICHANITKIDKRDAKASIRYLGNTIKSILEFANKIGAQTIALPPIGTGKICGFRESVVGNTILGRGKESTSNAKSQLQLYLSRICYTETLEEFKEVQWTDLKEIEDNYVKAKLDSNRGVLVISGIENYVERASMKAQKILMKVKQKISNEASSWDEAAKIKDKDKRLKRYVELKDCIPSNWKNFKSNSGISSLLSSDYYKVNIEKEDPAHFKNMKAFVESLWQSNLYGHGNDARSNSKRKAEMKIMKIHRIENKKVYEKFTVHRSSIIQDAISGRITEYKPNPEIQTRKRTVNDLIPEINECLLFHGAQKTVIDKIIKEGFDSRCSTNKGLYGDGLYFAEDPTKADQYVGDDSKGNILLCRVVMGNVFTAKKSMSNSKRGPCLTCQHEGTCLKHEGFYDSVVGSVKDGGVSLLFREFVIYESHLAYPEYVISYDKP</sequence>
<gene>
    <name evidence="4" type="ORF">DGYR_LOCUS11065</name>
</gene>
<dbReference type="PANTHER" id="PTHR45740">
    <property type="entry name" value="POLY [ADP-RIBOSE] POLYMERASE"/>
    <property type="match status" value="1"/>
</dbReference>
<dbReference type="EC" id="2.4.2.-" evidence="1"/>
<evidence type="ECO:0000259" key="3">
    <source>
        <dbReference type="PROSITE" id="PS51059"/>
    </source>
</evidence>
<feature type="region of interest" description="Disordered" evidence="2">
    <location>
        <begin position="95"/>
        <end position="132"/>
    </location>
</feature>
<dbReference type="GO" id="GO:0005634">
    <property type="term" value="C:nucleus"/>
    <property type="evidence" value="ECO:0007669"/>
    <property type="project" value="TreeGrafter"/>
</dbReference>
<dbReference type="InterPro" id="IPR043472">
    <property type="entry name" value="Macro_dom-like"/>
</dbReference>
<dbReference type="SUPFAM" id="SSF56399">
    <property type="entry name" value="ADP-ribosylation"/>
    <property type="match status" value="1"/>
</dbReference>
<dbReference type="InterPro" id="IPR051712">
    <property type="entry name" value="ARTD-AVP"/>
</dbReference>
<feature type="compositionally biased region" description="Low complexity" evidence="2">
    <location>
        <begin position="99"/>
        <end position="112"/>
    </location>
</feature>
<dbReference type="EMBL" id="CAJFCJ010000019">
    <property type="protein sequence ID" value="CAD5123381.1"/>
    <property type="molecule type" value="Genomic_DNA"/>
</dbReference>
<evidence type="ECO:0000313" key="4">
    <source>
        <dbReference type="EMBL" id="CAD5123381.1"/>
    </source>
</evidence>
<feature type="compositionally biased region" description="Basic residues" evidence="2">
    <location>
        <begin position="113"/>
        <end position="124"/>
    </location>
</feature>
<keyword evidence="1" id="KW-0328">Glycosyltransferase</keyword>
<dbReference type="OrthoDB" id="411019at2759"/>
<dbReference type="GO" id="GO:0003950">
    <property type="term" value="F:NAD+ poly-ADP-ribosyltransferase activity"/>
    <property type="evidence" value="ECO:0007669"/>
    <property type="project" value="UniProtKB-UniRule"/>
</dbReference>
<protein>
    <recommendedName>
        <fullName evidence="1">Poly [ADP-ribose] polymerase</fullName>
        <shortName evidence="1">PARP</shortName>
        <ecNumber evidence="1">2.4.2.-</ecNumber>
    </recommendedName>
</protein>
<organism evidence="4 5">
    <name type="scientific">Dimorphilus gyrociliatus</name>
    <dbReference type="NCBI Taxonomy" id="2664684"/>
    <lineage>
        <taxon>Eukaryota</taxon>
        <taxon>Metazoa</taxon>
        <taxon>Spiralia</taxon>
        <taxon>Lophotrochozoa</taxon>
        <taxon>Annelida</taxon>
        <taxon>Polychaeta</taxon>
        <taxon>Polychaeta incertae sedis</taxon>
        <taxon>Dinophilidae</taxon>
        <taxon>Dimorphilus</taxon>
    </lineage>
</organism>
<feature type="region of interest" description="Disordered" evidence="2">
    <location>
        <begin position="414"/>
        <end position="457"/>
    </location>
</feature>
<accession>A0A7I8W578</accession>
<proteinExistence type="predicted"/>
<keyword evidence="5" id="KW-1185">Reference proteome</keyword>